<dbReference type="InterPro" id="IPR006139">
    <property type="entry name" value="D-isomer_2_OHA_DH_cat_dom"/>
</dbReference>
<accession>A0A9N9IS20</accession>
<comment type="caution">
    <text evidence="2">The sequence shown here is derived from an EMBL/GenBank/DDBJ whole genome shotgun (WGS) entry which is preliminary data.</text>
</comment>
<dbReference type="Pfam" id="PF00389">
    <property type="entry name" value="2-Hacid_dh"/>
    <property type="match status" value="1"/>
</dbReference>
<feature type="domain" description="D-isomer specific 2-hydroxyacid dehydrogenase catalytic" evidence="1">
    <location>
        <begin position="15"/>
        <end position="115"/>
    </location>
</feature>
<evidence type="ECO:0000313" key="3">
    <source>
        <dbReference type="Proteomes" id="UP000789342"/>
    </source>
</evidence>
<evidence type="ECO:0000259" key="1">
    <source>
        <dbReference type="Pfam" id="PF00389"/>
    </source>
</evidence>
<dbReference type="AlphaFoldDB" id="A0A9N9IS20"/>
<evidence type="ECO:0000313" key="2">
    <source>
        <dbReference type="EMBL" id="CAG8746168.1"/>
    </source>
</evidence>
<feature type="non-terminal residue" evidence="2">
    <location>
        <position position="182"/>
    </location>
</feature>
<dbReference type="OrthoDB" id="9991913at2759"/>
<gene>
    <name evidence="2" type="ORF">AMORRO_LOCUS15052</name>
</gene>
<reference evidence="2" key="1">
    <citation type="submission" date="2021-06" db="EMBL/GenBank/DDBJ databases">
        <authorList>
            <person name="Kallberg Y."/>
            <person name="Tangrot J."/>
            <person name="Rosling A."/>
        </authorList>
    </citation>
    <scope>NUCLEOTIDE SEQUENCE</scope>
    <source>
        <strain evidence="2">CL551</strain>
    </source>
</reference>
<dbReference type="GO" id="GO:0051287">
    <property type="term" value="F:NAD binding"/>
    <property type="evidence" value="ECO:0007669"/>
    <property type="project" value="InterPro"/>
</dbReference>
<organism evidence="2 3">
    <name type="scientific">Acaulospora morrowiae</name>
    <dbReference type="NCBI Taxonomy" id="94023"/>
    <lineage>
        <taxon>Eukaryota</taxon>
        <taxon>Fungi</taxon>
        <taxon>Fungi incertae sedis</taxon>
        <taxon>Mucoromycota</taxon>
        <taxon>Glomeromycotina</taxon>
        <taxon>Glomeromycetes</taxon>
        <taxon>Diversisporales</taxon>
        <taxon>Acaulosporaceae</taxon>
        <taxon>Acaulospora</taxon>
    </lineage>
</organism>
<keyword evidence="3" id="KW-1185">Reference proteome</keyword>
<dbReference type="Proteomes" id="UP000789342">
    <property type="component" value="Unassembled WGS sequence"/>
</dbReference>
<protein>
    <submittedName>
        <fullName evidence="2">5538_t:CDS:1</fullName>
    </submittedName>
</protein>
<dbReference type="GO" id="GO:0016616">
    <property type="term" value="F:oxidoreductase activity, acting on the CH-OH group of donors, NAD or NADP as acceptor"/>
    <property type="evidence" value="ECO:0007669"/>
    <property type="project" value="InterPro"/>
</dbReference>
<dbReference type="Gene3D" id="3.40.50.720">
    <property type="entry name" value="NAD(P)-binding Rossmann-like Domain"/>
    <property type="match status" value="1"/>
</dbReference>
<dbReference type="EMBL" id="CAJVPV010033041">
    <property type="protein sequence ID" value="CAG8746168.1"/>
    <property type="molecule type" value="Genomic_DNA"/>
</dbReference>
<name>A0A9N9IS20_9GLOM</name>
<sequence>IIHFNWKDMEVKQEVLIFGEIFHATKQLEIMKDSYEFKMFDSTRKDFLVEATTKYENVVAILLALGAEQIVGKFDAEVLDALSPAVNVIMVIGDSSNLVDIKAATDNGVFVADTSNKLQMNDDEKEAAALDNLEFALITGVPKDPVNKIEEVAEMAAEKTIEYIKNNEKIEGLDITDIHINY</sequence>
<proteinExistence type="predicted"/>
<dbReference type="SUPFAM" id="SSF52283">
    <property type="entry name" value="Formate/glycerate dehydrogenase catalytic domain-like"/>
    <property type="match status" value="1"/>
</dbReference>